<dbReference type="InterPro" id="IPR051734">
    <property type="entry name" value="VapB_TA_antitoxins"/>
</dbReference>
<dbReference type="PROSITE" id="PS51740">
    <property type="entry name" value="SPOVT_ABRB"/>
    <property type="match status" value="1"/>
</dbReference>
<evidence type="ECO:0000259" key="3">
    <source>
        <dbReference type="PROSITE" id="PS51740"/>
    </source>
</evidence>
<sequence length="76" mass="8487">MTHARIFQSGNSQAVRLPKEFRFDVDQVEIFRRGDEVVLRPVASNAAVIFDALAALPADFMADGRDDTPPQEREAL</sequence>
<dbReference type="InterPro" id="IPR007159">
    <property type="entry name" value="SpoVT-AbrB_dom"/>
</dbReference>
<evidence type="ECO:0000313" key="4">
    <source>
        <dbReference type="EMBL" id="NSL56526.1"/>
    </source>
</evidence>
<dbReference type="NCBIfam" id="NF040493">
    <property type="entry name" value="TA_anti_VapB"/>
    <property type="match status" value="1"/>
</dbReference>
<dbReference type="Gene3D" id="2.10.260.10">
    <property type="match status" value="1"/>
</dbReference>
<proteinExistence type="inferred from homology"/>
<name>A0ABX2IIC7_9RHOO</name>
<evidence type="ECO:0000256" key="1">
    <source>
        <dbReference type="ARBA" id="ARBA00007924"/>
    </source>
</evidence>
<dbReference type="EMBL" id="JABCSC020000004">
    <property type="protein sequence ID" value="NSL56526.1"/>
    <property type="molecule type" value="Genomic_DNA"/>
</dbReference>
<dbReference type="Proteomes" id="UP000778523">
    <property type="component" value="Unassembled WGS sequence"/>
</dbReference>
<dbReference type="PANTHER" id="PTHR37550:SF3">
    <property type="entry name" value="ANTITOXIN VAPB1"/>
    <property type="match status" value="1"/>
</dbReference>
<keyword evidence="5" id="KW-1185">Reference proteome</keyword>
<dbReference type="SMART" id="SM00966">
    <property type="entry name" value="SpoVT_AbrB"/>
    <property type="match status" value="1"/>
</dbReference>
<gene>
    <name evidence="4" type="ORF">HJ583_015945</name>
</gene>
<protein>
    <submittedName>
        <fullName evidence="4">Antitoxin</fullName>
    </submittedName>
</protein>
<evidence type="ECO:0000313" key="5">
    <source>
        <dbReference type="Proteomes" id="UP000778523"/>
    </source>
</evidence>
<evidence type="ECO:0000256" key="2">
    <source>
        <dbReference type="PROSITE-ProRule" id="PRU01076"/>
    </source>
</evidence>
<dbReference type="PANTHER" id="PTHR37550">
    <property type="entry name" value="ANTITOXIN VAPB1"/>
    <property type="match status" value="1"/>
</dbReference>
<comment type="caution">
    <text evidence="4">The sequence shown here is derived from an EMBL/GenBank/DDBJ whole genome shotgun (WGS) entry which is preliminary data.</text>
</comment>
<organism evidence="4 5">
    <name type="scientific">Uliginosibacterium aquaticum</name>
    <dbReference type="NCBI Taxonomy" id="2731212"/>
    <lineage>
        <taxon>Bacteria</taxon>
        <taxon>Pseudomonadati</taxon>
        <taxon>Pseudomonadota</taxon>
        <taxon>Betaproteobacteria</taxon>
        <taxon>Rhodocyclales</taxon>
        <taxon>Zoogloeaceae</taxon>
        <taxon>Uliginosibacterium</taxon>
    </lineage>
</organism>
<accession>A0ABX2IIC7</accession>
<keyword evidence="2" id="KW-0238">DNA-binding</keyword>
<dbReference type="Pfam" id="PF04014">
    <property type="entry name" value="MazE_antitoxin"/>
    <property type="match status" value="1"/>
</dbReference>
<dbReference type="InterPro" id="IPR037914">
    <property type="entry name" value="SpoVT-AbrB_sf"/>
</dbReference>
<comment type="similarity">
    <text evidence="1">Belongs to the VapB family.</text>
</comment>
<reference evidence="4 5" key="1">
    <citation type="submission" date="2020-06" db="EMBL/GenBank/DDBJ databases">
        <title>Draft genome of Uliginosibacterium sp. IMCC34675.</title>
        <authorList>
            <person name="Song J."/>
        </authorList>
    </citation>
    <scope>NUCLEOTIDE SEQUENCE [LARGE SCALE GENOMIC DNA]</scope>
    <source>
        <strain evidence="4 5">IMCC34675</strain>
    </source>
</reference>
<feature type="domain" description="SpoVT-AbrB" evidence="3">
    <location>
        <begin position="4"/>
        <end position="44"/>
    </location>
</feature>
<dbReference type="SUPFAM" id="SSF89447">
    <property type="entry name" value="AbrB/MazE/MraZ-like"/>
    <property type="match status" value="1"/>
</dbReference>
<dbReference type="RefSeq" id="WP_170022851.1">
    <property type="nucleotide sequence ID" value="NZ_JABCSC020000004.1"/>
</dbReference>
<dbReference type="InterPro" id="IPR047976">
    <property type="entry name" value="Anti_VapB2-like"/>
</dbReference>